<dbReference type="EMBL" id="JACHFJ010000004">
    <property type="protein sequence ID" value="MBB5373128.1"/>
    <property type="molecule type" value="Genomic_DNA"/>
</dbReference>
<dbReference type="Gene3D" id="2.170.16.10">
    <property type="entry name" value="Hedgehog/Intein (Hint) domain"/>
    <property type="match status" value="1"/>
</dbReference>
<dbReference type="Pfam" id="PF13403">
    <property type="entry name" value="Hint_2"/>
    <property type="match status" value="1"/>
</dbReference>
<gene>
    <name evidence="2" type="ORF">HNP71_001386</name>
</gene>
<evidence type="ECO:0000313" key="2">
    <source>
        <dbReference type="EMBL" id="MBB5373128.1"/>
    </source>
</evidence>
<keyword evidence="3" id="KW-1185">Reference proteome</keyword>
<protein>
    <recommendedName>
        <fullName evidence="1">Hedgehog/Intein (Hint) domain-containing protein</fullName>
    </recommendedName>
</protein>
<comment type="caution">
    <text evidence="2">The sequence shown here is derived from an EMBL/GenBank/DDBJ whole genome shotgun (WGS) entry which is preliminary data.</text>
</comment>
<reference evidence="2 3" key="1">
    <citation type="submission" date="2020-08" db="EMBL/GenBank/DDBJ databases">
        <title>Genomic Encyclopedia of Type Strains, Phase IV (KMG-IV): sequencing the most valuable type-strain genomes for metagenomic binning, comparative biology and taxonomic classification.</title>
        <authorList>
            <person name="Goeker M."/>
        </authorList>
    </citation>
    <scope>NUCLEOTIDE SEQUENCE [LARGE SCALE GENOMIC DNA]</scope>
    <source>
        <strain evidence="2 3">DSM 27026</strain>
    </source>
</reference>
<sequence>MEIDLNFTSSVSLAPSGFVAAVEYAAQALDSLITDSINVGINVSWDTSGTILGESELMPVFHISYASLVSLLESHASAAVALGVVSGSIALTAAADMPTADPTNGKGVWLTEAQGRALDVQGAAGTAFLSSAEPTVIFGTGGADLNFSTINLSVAGEITFLGVALHELTHALGRAGAGDGVDYTVMDLLRYHAPGVLEESANPSTGSSPSAYFSIDGGKTNLADFSTTSDYYDWSGTVPNDSFDAYANYGAADTISAADETLLTALGFNLAATCFTPGTRIRTPEGEMPVEALRPGDAVLTRLRGAQRVKWVGKREYDGRFVGDNHLILPVTIRAGALGPGVPARDLIVSPGHGICLHGALVPAWRLVNGASITQATQVERVTYYHVELAAHDLLLAENCLCESYLDSGDRAQFHNATEYAALYPGEAAPALPCLPRLESGFALAEAQVEVNARAGLPPMTEVAGGLRGFIDIAGPDRVTGWAQCEASPEAPVALDILAGGVPVARVLANLYRADLRRAGLGSGCHGFELILPAGVEGPITIRRALDGALLPFTEAALAA</sequence>
<dbReference type="RefSeq" id="WP_183266143.1">
    <property type="nucleotide sequence ID" value="NZ_JACHFJ010000004.1"/>
</dbReference>
<name>A0A840VB41_9PROT</name>
<feature type="domain" description="Hedgehog/Intein (Hint)" evidence="1">
    <location>
        <begin position="273"/>
        <end position="407"/>
    </location>
</feature>
<dbReference type="SUPFAM" id="SSF51294">
    <property type="entry name" value="Hedgehog/intein (Hint) domain"/>
    <property type="match status" value="1"/>
</dbReference>
<evidence type="ECO:0000313" key="3">
    <source>
        <dbReference type="Proteomes" id="UP000553706"/>
    </source>
</evidence>
<dbReference type="NCBIfam" id="NF038122">
    <property type="entry name" value="metallo_LGF"/>
    <property type="match status" value="1"/>
</dbReference>
<accession>A0A840VB41</accession>
<proteinExistence type="predicted"/>
<dbReference type="AlphaFoldDB" id="A0A840VB41"/>
<organism evidence="2 3">
    <name type="scientific">Acidocella aromatica</name>
    <dbReference type="NCBI Taxonomy" id="1303579"/>
    <lineage>
        <taxon>Bacteria</taxon>
        <taxon>Pseudomonadati</taxon>
        <taxon>Pseudomonadota</taxon>
        <taxon>Alphaproteobacteria</taxon>
        <taxon>Acetobacterales</taxon>
        <taxon>Acidocellaceae</taxon>
        <taxon>Acidocella</taxon>
    </lineage>
</organism>
<dbReference type="Proteomes" id="UP000553706">
    <property type="component" value="Unassembled WGS sequence"/>
</dbReference>
<dbReference type="InterPro" id="IPR028992">
    <property type="entry name" value="Hedgehog/Intein_dom"/>
</dbReference>
<evidence type="ECO:0000259" key="1">
    <source>
        <dbReference type="Pfam" id="PF13403"/>
    </source>
</evidence>
<dbReference type="InterPro" id="IPR036844">
    <property type="entry name" value="Hint_dom_sf"/>
</dbReference>